<reference evidence="8" key="1">
    <citation type="journal article" date="2010" name="Science">
        <title>The genome of the Western clawed frog Xenopus tropicalis.</title>
        <authorList>
            <person name="Hellsten U."/>
            <person name="Harland R.M."/>
            <person name="Gilchrist M.J."/>
            <person name="Hendrix D."/>
            <person name="Jurka J."/>
            <person name="Kapitonov V."/>
            <person name="Ovcharenko I."/>
            <person name="Putnam N.H."/>
            <person name="Shu S."/>
            <person name="Taher L."/>
            <person name="Blitz I.L."/>
            <person name="Blumberg B."/>
            <person name="Dichmann D.S."/>
            <person name="Dubchak I."/>
            <person name="Amaya E."/>
            <person name="Detter J.C."/>
            <person name="Fletcher R."/>
            <person name="Gerhard D.S."/>
            <person name="Goodstein D."/>
            <person name="Graves T."/>
            <person name="Grigoriev I.V."/>
            <person name="Grimwood J."/>
            <person name="Kawashima T."/>
            <person name="Lindquist E."/>
            <person name="Lucas S.M."/>
            <person name="Mead P.E."/>
            <person name="Mitros T."/>
            <person name="Ogino H."/>
            <person name="Ohta Y."/>
            <person name="Poliakov A.V."/>
            <person name="Pollet N."/>
            <person name="Robert J."/>
            <person name="Salamov A."/>
            <person name="Sater A.K."/>
            <person name="Schmutz J."/>
            <person name="Terry A."/>
            <person name="Vize P.D."/>
            <person name="Warren W.C."/>
            <person name="Wells D."/>
            <person name="Wills A."/>
            <person name="Wilson R.K."/>
            <person name="Zimmerman L.B."/>
            <person name="Zorn A.M."/>
            <person name="Grainger R."/>
            <person name="Grammer T."/>
            <person name="Khokha M.K."/>
            <person name="Richardson P.M."/>
            <person name="Rokhsar D.S."/>
        </authorList>
    </citation>
    <scope>NUCLEOTIDE SEQUENCE [LARGE SCALE GENOMIC DNA]</scope>
    <source>
        <strain evidence="8">Nigerian</strain>
    </source>
</reference>
<dbReference type="GO" id="GO:0016020">
    <property type="term" value="C:membrane"/>
    <property type="evidence" value="ECO:0007669"/>
    <property type="project" value="UniProtKB-SubCell"/>
</dbReference>
<sequence length="216" mass="23788">MTDGAVYATTTEPSNPGKKSFCSVTELGKVRFPLKVAQLLFSFIGFVCEEIIDQCENCGGLYFFEFVSCSAFLLALLLIIVYCTPLRQKVNPNSLKSIDFWISSITGLLFLIASIVFAATMDDISLAKVSVAFGFLASIAFIIEAIIMYKNGDSPFTKKANVNGTNRIPEGQPLRCSLALVLFLGQGVSLQEKPIYVYYNWWWACSFAMGAMCVLP</sequence>
<feature type="transmembrane region" description="Helical" evidence="6">
    <location>
        <begin position="61"/>
        <end position="86"/>
    </location>
</feature>
<evidence type="ECO:0000256" key="4">
    <source>
        <dbReference type="ARBA" id="ARBA00023136"/>
    </source>
</evidence>
<name>A0A803JCF1_XENTR</name>
<evidence type="ECO:0000259" key="7">
    <source>
        <dbReference type="PROSITE" id="PS51225"/>
    </source>
</evidence>
<evidence type="ECO:0000256" key="5">
    <source>
        <dbReference type="PROSITE-ProRule" id="PRU00581"/>
    </source>
</evidence>
<evidence type="ECO:0000256" key="1">
    <source>
        <dbReference type="ARBA" id="ARBA00004141"/>
    </source>
</evidence>
<proteinExistence type="predicted"/>
<feature type="transmembrane region" description="Helical" evidence="6">
    <location>
        <begin position="98"/>
        <end position="119"/>
    </location>
</feature>
<organism evidence="8">
    <name type="scientific">Xenopus tropicalis</name>
    <name type="common">Western clawed frog</name>
    <name type="synonym">Silurana tropicalis</name>
    <dbReference type="NCBI Taxonomy" id="8364"/>
    <lineage>
        <taxon>Eukaryota</taxon>
        <taxon>Metazoa</taxon>
        <taxon>Chordata</taxon>
        <taxon>Craniata</taxon>
        <taxon>Vertebrata</taxon>
        <taxon>Euteleostomi</taxon>
        <taxon>Amphibia</taxon>
        <taxon>Batrachia</taxon>
        <taxon>Anura</taxon>
        <taxon>Pipoidea</taxon>
        <taxon>Pipidae</taxon>
        <taxon>Xenopodinae</taxon>
        <taxon>Xenopus</taxon>
        <taxon>Silurana</taxon>
    </lineage>
</organism>
<evidence type="ECO:0000313" key="8">
    <source>
        <dbReference type="Ensembl" id="ENSXETP00000105571"/>
    </source>
</evidence>
<dbReference type="InterPro" id="IPR050578">
    <property type="entry name" value="MARVEL-CKLF_proteins"/>
</dbReference>
<dbReference type="PANTHER" id="PTHR22776:SF25">
    <property type="entry name" value="CKLF-LIKE MARVEL TRANSMEMBRANE DOMAIN-CONTAINING PROTEIN 6"/>
    <property type="match status" value="1"/>
</dbReference>
<evidence type="ECO:0000256" key="6">
    <source>
        <dbReference type="SAM" id="Phobius"/>
    </source>
</evidence>
<dbReference type="Pfam" id="PF01284">
    <property type="entry name" value="MARVEL"/>
    <property type="match status" value="1"/>
</dbReference>
<dbReference type="Ensembl" id="ENSXETT00000111418">
    <property type="protein sequence ID" value="ENSXETP00000105571"/>
    <property type="gene ID" value="ENSXETG00000024916"/>
</dbReference>
<accession>A0A803JCF1</accession>
<feature type="transmembrane region" description="Helical" evidence="6">
    <location>
        <begin position="131"/>
        <end position="152"/>
    </location>
</feature>
<dbReference type="GeneTree" id="ENSGT00940000157911"/>
<keyword evidence="2 5" id="KW-0812">Transmembrane</keyword>
<dbReference type="Xenbase" id="XB-GENE-995961">
    <property type="gene designation" value="cmtm7"/>
</dbReference>
<reference evidence="8" key="2">
    <citation type="submission" date="2021-03" db="UniProtKB">
        <authorList>
            <consortium name="Ensembl"/>
        </authorList>
    </citation>
    <scope>IDENTIFICATION</scope>
</reference>
<comment type="subcellular location">
    <subcellularLocation>
        <location evidence="1">Membrane</location>
        <topology evidence="1">Multi-pass membrane protein</topology>
    </subcellularLocation>
</comment>
<evidence type="ECO:0000256" key="3">
    <source>
        <dbReference type="ARBA" id="ARBA00022989"/>
    </source>
</evidence>
<dbReference type="InterPro" id="IPR008253">
    <property type="entry name" value="Marvel"/>
</dbReference>
<keyword evidence="3 6" id="KW-1133">Transmembrane helix</keyword>
<keyword evidence="4 5" id="KW-0472">Membrane</keyword>
<evidence type="ECO:0000256" key="2">
    <source>
        <dbReference type="ARBA" id="ARBA00022692"/>
    </source>
</evidence>
<dbReference type="AlphaFoldDB" id="A0A803JCF1"/>
<feature type="domain" description="MARVEL" evidence="7">
    <location>
        <begin position="26"/>
        <end position="153"/>
    </location>
</feature>
<protein>
    <submittedName>
        <fullName evidence="8">CKLF-like MARVEL transmembrane domain-containing 7</fullName>
    </submittedName>
</protein>
<dbReference type="PROSITE" id="PS51225">
    <property type="entry name" value="MARVEL"/>
    <property type="match status" value="1"/>
</dbReference>
<dbReference type="Bgee" id="ENSXETG00000024916">
    <property type="expression patterns" value="Expressed in egg cell and 12 other cell types or tissues"/>
</dbReference>
<dbReference type="PANTHER" id="PTHR22776">
    <property type="entry name" value="MARVEL-CONTAINING POTENTIAL LIPID RAFT-ASSOCIATED PROTEIN"/>
    <property type="match status" value="1"/>
</dbReference>
<gene>
    <name evidence="8" type="primary">cmtm7</name>
</gene>